<dbReference type="NCBIfam" id="TIGR01451">
    <property type="entry name" value="B_ant_repeat"/>
    <property type="match status" value="1"/>
</dbReference>
<dbReference type="EMBL" id="VSSQ01000726">
    <property type="protein sequence ID" value="MPM00380.1"/>
    <property type="molecule type" value="Genomic_DNA"/>
</dbReference>
<evidence type="ECO:0000259" key="2">
    <source>
        <dbReference type="PROSITE" id="PS50825"/>
    </source>
</evidence>
<dbReference type="Pfam" id="PF23237">
    <property type="entry name" value="HYR_4C"/>
    <property type="match status" value="1"/>
</dbReference>
<gene>
    <name evidence="3" type="ORF">SDC9_46604</name>
</gene>
<dbReference type="InterPro" id="IPR057078">
    <property type="entry name" value="HYR-4C"/>
</dbReference>
<accession>A0A644W9B7</accession>
<name>A0A644W9B7_9ZZZZ</name>
<dbReference type="InterPro" id="IPR047589">
    <property type="entry name" value="DUF11_rpt"/>
</dbReference>
<reference evidence="3" key="1">
    <citation type="submission" date="2019-08" db="EMBL/GenBank/DDBJ databases">
        <authorList>
            <person name="Kucharzyk K."/>
            <person name="Murdoch R.W."/>
            <person name="Higgins S."/>
            <person name="Loffler F."/>
        </authorList>
    </citation>
    <scope>NUCLEOTIDE SEQUENCE</scope>
</reference>
<organism evidence="3">
    <name type="scientific">bioreactor metagenome</name>
    <dbReference type="NCBI Taxonomy" id="1076179"/>
    <lineage>
        <taxon>unclassified sequences</taxon>
        <taxon>metagenomes</taxon>
        <taxon>ecological metagenomes</taxon>
    </lineage>
</organism>
<keyword evidence="1" id="KW-0677">Repeat</keyword>
<dbReference type="InterPro" id="IPR025667">
    <property type="entry name" value="SprB_repeat"/>
</dbReference>
<dbReference type="PROSITE" id="PS50825">
    <property type="entry name" value="HYR"/>
    <property type="match status" value="1"/>
</dbReference>
<dbReference type="InterPro" id="IPR013783">
    <property type="entry name" value="Ig-like_fold"/>
</dbReference>
<feature type="domain" description="HYR" evidence="2">
    <location>
        <begin position="54"/>
        <end position="154"/>
    </location>
</feature>
<dbReference type="InterPro" id="IPR003410">
    <property type="entry name" value="HYR_dom"/>
</dbReference>
<dbReference type="Gene3D" id="2.60.40.10">
    <property type="entry name" value="Immunoglobulins"/>
    <property type="match status" value="2"/>
</dbReference>
<dbReference type="Pfam" id="PF13573">
    <property type="entry name" value="SprB"/>
    <property type="match status" value="1"/>
</dbReference>
<proteinExistence type="predicted"/>
<dbReference type="InterPro" id="IPR001434">
    <property type="entry name" value="OmcB-like_DUF11"/>
</dbReference>
<protein>
    <recommendedName>
        <fullName evidence="2">HYR domain-containing protein</fullName>
    </recommendedName>
</protein>
<comment type="caution">
    <text evidence="3">The sequence shown here is derived from an EMBL/GenBank/DDBJ whole genome shotgun (WGS) entry which is preliminary data.</text>
</comment>
<dbReference type="Pfam" id="PF02494">
    <property type="entry name" value="HYR"/>
    <property type="match status" value="1"/>
</dbReference>
<dbReference type="Pfam" id="PF01345">
    <property type="entry name" value="DUF11"/>
    <property type="match status" value="1"/>
</dbReference>
<dbReference type="AlphaFoldDB" id="A0A644W9B7"/>
<sequence length="520" mass="54214">MISLTWTDNCDGTGSVTGTDVSDGNTCPEVITRTWSYTDACGNISTVTQTITVDDITDPTFTFCPTPPENNTFTVTVNSGNVYIHSGTGWDATATDNCSGTVTLEAQLSGVTTTGPHTTLNGVTFNQGLTTVTWTATDACGNEATCSFDVQVDGEADISVVKTVSPVGAITAGQNITYTLVVTNNGPAVAPEVTLLDNMPAQVVGPTSWTLNGIAQAGSWPEAWVFTNMAVGISGQQTIVITGKVSCDIANLVANTATVILSPPFSDPNLSNNNSTVTNSIIDPVVVSGDVTNGTCTSNAAIDITVTGGTPPYTYAWTGPAGFTSTDEDLTGLVSGTYTVLVTDTNGCEATGSWTVTSEDTEPPSFTAPGPFDFCVSGIFSAVYDGVIGPDSDIVPDDIYLPLFPTGWTRPDWYIIDAGSTVLDIDPASLNDNCCDPGELTISWIINFSTGEPSITGTGQPSTYDPDTNGSPDPIKLWGTPNNVNVTHTIEYSVTDCNGNVAATVSVDILIRPRPEVDKQ</sequence>
<evidence type="ECO:0000313" key="3">
    <source>
        <dbReference type="EMBL" id="MPM00380.1"/>
    </source>
</evidence>
<evidence type="ECO:0000256" key="1">
    <source>
        <dbReference type="ARBA" id="ARBA00022737"/>
    </source>
</evidence>